<protein>
    <submittedName>
        <fullName evidence="7">YfaH</fullName>
    </submittedName>
</protein>
<sequence>MKFIRQGLGIALQPELTLKSIAGELCSVPHEPTFYRQISLLAKEKPVEGSPLFLLQTCTEQLVVNGKI</sequence>
<dbReference type="Proteomes" id="UP000255543">
    <property type="component" value="Unassembled WGS sequence"/>
</dbReference>
<reference evidence="1 24" key="6">
    <citation type="submission" date="2018-07" db="EMBL/GenBank/DDBJ databases">
        <title>Genomic analysis of colistin resistant EHEC isolated from cattle in Japan.</title>
        <authorList>
            <person name="Kusumoto M."/>
            <person name="Misumi W."/>
            <person name="Ogura Y."/>
            <person name="Hayashi T."/>
            <person name="Akiba M."/>
        </authorList>
    </citation>
    <scope>NUCLEOTIDE SEQUENCE [LARGE SCALE GENOMIC DNA]</scope>
    <source>
        <strain evidence="1 24">E2863</strain>
    </source>
</reference>
<evidence type="ECO:0000313" key="22">
    <source>
        <dbReference type="Proteomes" id="UP000255543"/>
    </source>
</evidence>
<evidence type="ECO:0000313" key="1">
    <source>
        <dbReference type="EMBL" id="BBF54315.1"/>
    </source>
</evidence>
<dbReference type="EMBL" id="UGDC01000003">
    <property type="protein sequence ID" value="STJ79664.1"/>
    <property type="molecule type" value="Genomic_DNA"/>
</dbReference>
<dbReference type="EMBL" id="UGCP01000002">
    <property type="protein sequence ID" value="STI84887.1"/>
    <property type="molecule type" value="Genomic_DNA"/>
</dbReference>
<dbReference type="NCBIfam" id="NF007272">
    <property type="entry name" value="PRK09729.1"/>
    <property type="match status" value="1"/>
</dbReference>
<dbReference type="EMBL" id="AP018802">
    <property type="protein sequence ID" value="BBF54315.1"/>
    <property type="molecule type" value="Genomic_DNA"/>
</dbReference>
<dbReference type="Proteomes" id="UP000253687">
    <property type="component" value="Unassembled WGS sequence"/>
</dbReference>
<evidence type="ECO:0000313" key="7">
    <source>
        <dbReference type="EMBL" id="SQD02954.1"/>
    </source>
</evidence>
<dbReference type="Proteomes" id="UP000036331">
    <property type="component" value="Unassembled WGS sequence"/>
</dbReference>
<dbReference type="EMBL" id="UARW01000010">
    <property type="protein sequence ID" value="SQD02954.1"/>
    <property type="molecule type" value="Genomic_DNA"/>
</dbReference>
<evidence type="ECO:0000313" key="14">
    <source>
        <dbReference type="Proteomes" id="UP000188855"/>
    </source>
</evidence>
<dbReference type="Proteomes" id="UP000254718">
    <property type="component" value="Unassembled WGS sequence"/>
</dbReference>
<name>A0A024L1J3_ECOLX</name>
<reference evidence="3" key="3">
    <citation type="submission" date="2017-03" db="EMBL/GenBank/DDBJ databases">
        <title>The mobilome is the main driver of stx2-positive O26:H11 Escherichia coli strains evolution.</title>
        <authorList>
            <person name="Delannoy S."/>
            <person name="Mariani-Kurkdjian P."/>
            <person name="Webb H.E."/>
            <person name="Bonacorsi S."/>
            <person name="Fach P."/>
        </authorList>
    </citation>
    <scope>NUCLEOTIDE SEQUENCE</scope>
    <source>
        <strain evidence="3">34870</strain>
    </source>
</reference>
<evidence type="ECO:0000313" key="17">
    <source>
        <dbReference type="Proteomes" id="UP000253687"/>
    </source>
</evidence>
<evidence type="ECO:0000313" key="11">
    <source>
        <dbReference type="EMBL" id="STM23003.1"/>
    </source>
</evidence>
<dbReference type="EMBL" id="LDXE02000003">
    <property type="protein sequence ID" value="PBN73473.1"/>
    <property type="molecule type" value="Genomic_DNA"/>
</dbReference>
<dbReference type="AlphaFoldDB" id="A0A024L1J3"/>
<evidence type="ECO:0000313" key="3">
    <source>
        <dbReference type="EMBL" id="PBN73473.1"/>
    </source>
</evidence>
<dbReference type="EMBL" id="MPAF01000011">
    <property type="protein sequence ID" value="OOK29471.1"/>
    <property type="molecule type" value="Genomic_DNA"/>
</dbReference>
<reference evidence="5 17" key="7">
    <citation type="submission" date="2018-07" db="EMBL/GenBank/DDBJ databases">
        <title>Whole Genome Sequence Analysis of Avian Pathogenic E. coli - An Australian Perspective.</title>
        <authorList>
            <person name="Cummins M.L."/>
            <person name="Reid C.J."/>
            <person name="Roy Chowdhury P."/>
            <person name="Bushell R."/>
            <person name="Esbert N."/>
            <person name="Tivendale K.A."/>
            <person name="Noormohammadi A.H."/>
            <person name="Islam S."/>
            <person name="Marenda M.S."/>
            <person name="Browning G.F."/>
            <person name="Markham P.F."/>
            <person name="Djordjevic S.P."/>
        </authorList>
    </citation>
    <scope>NUCLEOTIDE SEQUENCE [LARGE SCALE GENOMIC DNA]</scope>
    <source>
        <strain evidence="5 17">AVC211</strain>
    </source>
</reference>
<reference evidence="4 15" key="4">
    <citation type="submission" date="2018-05" db="EMBL/GenBank/DDBJ databases">
        <title>Genomic sequencing of EHEC O26 New European Clone.</title>
        <authorList>
            <person name="Karnisova L."/>
            <person name="Nunvar J."/>
            <person name="Marejkova M."/>
            <person name="Mellmann A."/>
            <person name="Drevinek P."/>
            <person name="Blahova K."/>
            <person name="Bielaszewska M."/>
        </authorList>
    </citation>
    <scope>NUCLEOTIDE SEQUENCE [LARGE SCALE GENOMIC DNA]</scope>
    <source>
        <strain evidence="4 15">14-391</strain>
    </source>
</reference>
<evidence type="ECO:0000313" key="2">
    <source>
        <dbReference type="EMBL" id="OOK29471.1"/>
    </source>
</evidence>
<reference evidence="6 23" key="8">
    <citation type="submission" date="2018-10" db="EMBL/GenBank/DDBJ databases">
        <title>Comparison of Escherichia coli isolates recovered from retail chicken and from chicken fecal samples by antimicrobial susceptibility test and whole genome sequencing.</title>
        <authorList>
            <person name="Tang B."/>
            <person name="Ma Y."/>
            <person name="He X."/>
            <person name="Cao L."/>
            <person name="Xia X."/>
            <person name="Yang H."/>
        </authorList>
    </citation>
    <scope>NUCLEOTIDE SEQUENCE [LARGE SCALE GENOMIC DNA]</scope>
    <source>
        <strain evidence="6 23">CMJH98b</strain>
    </source>
</reference>
<dbReference type="EMBL" id="RDDM01001458">
    <property type="protein sequence ID" value="RLY36543.1"/>
    <property type="molecule type" value="Genomic_DNA"/>
</dbReference>
<dbReference type="Proteomes" id="UP000255057">
    <property type="component" value="Unassembled WGS sequence"/>
</dbReference>
<evidence type="ECO:0000313" key="21">
    <source>
        <dbReference type="Proteomes" id="UP000255057"/>
    </source>
</evidence>
<evidence type="ECO:0000313" key="10">
    <source>
        <dbReference type="EMBL" id="STK51172.1"/>
    </source>
</evidence>
<dbReference type="Proteomes" id="UP000188855">
    <property type="component" value="Unassembled WGS sequence"/>
</dbReference>
<evidence type="ECO:0000313" key="4">
    <source>
        <dbReference type="EMBL" id="PZZ63340.1"/>
    </source>
</evidence>
<evidence type="ECO:0000313" key="9">
    <source>
        <dbReference type="EMBL" id="STJ79664.1"/>
    </source>
</evidence>
<organism evidence="5 17">
    <name type="scientific">Escherichia coli</name>
    <dbReference type="NCBI Taxonomy" id="562"/>
    <lineage>
        <taxon>Bacteria</taxon>
        <taxon>Pseudomonadati</taxon>
        <taxon>Pseudomonadota</taxon>
        <taxon>Gammaproteobacteria</taxon>
        <taxon>Enterobacterales</taxon>
        <taxon>Enterobacteriaceae</taxon>
        <taxon>Escherichia</taxon>
    </lineage>
</organism>
<evidence type="ECO:0000313" key="15">
    <source>
        <dbReference type="Proteomes" id="UP000248865"/>
    </source>
</evidence>
<dbReference type="Proteomes" id="UP000254785">
    <property type="component" value="Unassembled WGS sequence"/>
</dbReference>
<dbReference type="EMBL" id="QOGZ01000001">
    <property type="protein sequence ID" value="RDA44148.1"/>
    <property type="molecule type" value="Genomic_DNA"/>
</dbReference>
<evidence type="ECO:0000313" key="16">
    <source>
        <dbReference type="Proteomes" id="UP000250991"/>
    </source>
</evidence>
<evidence type="ECO:0000313" key="23">
    <source>
        <dbReference type="Proteomes" id="UP000281340"/>
    </source>
</evidence>
<evidence type="ECO:0000313" key="8">
    <source>
        <dbReference type="EMBL" id="STI84887.1"/>
    </source>
</evidence>
<evidence type="ECO:0000313" key="5">
    <source>
        <dbReference type="EMBL" id="RDA44148.1"/>
    </source>
</evidence>
<reference evidence="2 14" key="2">
    <citation type="submission" date="2016-10" db="EMBL/GenBank/DDBJ databases">
        <title>Whole genome sequences of antibiotic resistant commensal Escherichia coli from healthy Australian adults.</title>
        <authorList>
            <person name="Moran R.A."/>
            <person name="Anantham S."/>
            <person name="Nigro S.J."/>
            <person name="Holt K.E."/>
            <person name="Hall R.M."/>
        </authorList>
    </citation>
    <scope>NUCLEOTIDE SEQUENCE [LARGE SCALE GENOMIC DNA]</scope>
    <source>
        <strain evidence="2 14">2.3-R4</strain>
    </source>
</reference>
<evidence type="ECO:0000313" key="24">
    <source>
        <dbReference type="Proteomes" id="UP000281900"/>
    </source>
</evidence>
<reference evidence="3 13" key="1">
    <citation type="journal article" date="2015" name="Genome Announc.">
        <title>Draft Genome Sequences of Human-Pathogenic Escherichia coli O26:H11 Strains Carrying the stx2 Gene Only and Circulating in France.</title>
        <authorList>
            <person name="Delannoy S."/>
            <person name="Mariani-Kurkdjian P."/>
            <person name="Bonacorsi S."/>
            <person name="Liguori S."/>
            <person name="Ison S.A."/>
            <person name="Fach P."/>
        </authorList>
    </citation>
    <scope>NUCLEOTIDE SEQUENCE [LARGE SCALE GENOMIC DNA]</scope>
    <source>
        <strain evidence="3 13">34870</strain>
    </source>
</reference>
<evidence type="ECO:0000313" key="19">
    <source>
        <dbReference type="Proteomes" id="UP000254718"/>
    </source>
</evidence>
<dbReference type="EMBL" id="UGFO01000006">
    <property type="protein sequence ID" value="STN14049.1"/>
    <property type="molecule type" value="Genomic_DNA"/>
</dbReference>
<dbReference type="EMBL" id="UGEB01000001">
    <property type="protein sequence ID" value="STK51172.1"/>
    <property type="molecule type" value="Genomic_DNA"/>
</dbReference>
<dbReference type="EMBL" id="UGFE01000002">
    <property type="protein sequence ID" value="STM23003.1"/>
    <property type="molecule type" value="Genomic_DNA"/>
</dbReference>
<dbReference type="Proteomes" id="UP000250991">
    <property type="component" value="Unassembled WGS sequence"/>
</dbReference>
<evidence type="ECO:0000313" key="12">
    <source>
        <dbReference type="EMBL" id="STN14049.1"/>
    </source>
</evidence>
<evidence type="ECO:0000313" key="6">
    <source>
        <dbReference type="EMBL" id="RLY36543.1"/>
    </source>
</evidence>
<proteinExistence type="predicted"/>
<dbReference type="Proteomes" id="UP000281900">
    <property type="component" value="Chromosome"/>
</dbReference>
<evidence type="ECO:0000313" key="13">
    <source>
        <dbReference type="Proteomes" id="UP000036331"/>
    </source>
</evidence>
<dbReference type="Proteomes" id="UP000254079">
    <property type="component" value="Unassembled WGS sequence"/>
</dbReference>
<gene>
    <name evidence="1" type="primary">yfaH</name>
    <name evidence="3" type="ORF">ABE91_017855</name>
    <name evidence="2" type="ORF">BMT91_07550</name>
    <name evidence="4" type="ORF">DIV22_20875</name>
    <name evidence="5" type="ORF">DTL43_00155</name>
    <name evidence="1" type="ORF">E2863_02835</name>
    <name evidence="6" type="ORF">EAI46_35045</name>
    <name evidence="7" type="ORF">NCTC8009_03429</name>
    <name evidence="10" type="ORF">NCTC8179_00706</name>
    <name evidence="11" type="ORF">NCTC8333_01909</name>
    <name evidence="8" type="ORF">NCTC8622_03960</name>
    <name evidence="12" type="ORF">NCTC8960_04413</name>
    <name evidence="9" type="ORF">NCTC9117_02251</name>
</gene>
<accession>A0A024L1J3</accession>
<evidence type="ECO:0000313" key="20">
    <source>
        <dbReference type="Proteomes" id="UP000254785"/>
    </source>
</evidence>
<reference evidence="16 18" key="5">
    <citation type="submission" date="2018-06" db="EMBL/GenBank/DDBJ databases">
        <authorList>
            <consortium name="Pathogen Informatics"/>
            <person name="Doyle S."/>
        </authorList>
    </citation>
    <scope>NUCLEOTIDE SEQUENCE [LARGE SCALE GENOMIC DNA]</scope>
    <source>
        <strain evidence="7 16">NCTC8009</strain>
        <strain evidence="10 22">NCTC8179</strain>
        <strain evidence="11 19">NCTC8333</strain>
        <strain evidence="8 18">NCTC8622</strain>
        <strain evidence="12 21">NCTC8960</strain>
        <strain evidence="9 20">NCTC9117</strain>
    </source>
</reference>
<dbReference type="EMBL" id="QFSS01000242">
    <property type="protein sequence ID" value="PZZ63340.1"/>
    <property type="molecule type" value="Genomic_DNA"/>
</dbReference>
<evidence type="ECO:0000313" key="18">
    <source>
        <dbReference type="Proteomes" id="UP000254079"/>
    </source>
</evidence>
<dbReference type="Proteomes" id="UP000281340">
    <property type="component" value="Unassembled WGS sequence"/>
</dbReference>
<dbReference type="Proteomes" id="UP000248865">
    <property type="component" value="Unassembled WGS sequence"/>
</dbReference>